<reference evidence="1" key="1">
    <citation type="submission" date="2021-03" db="EMBL/GenBank/DDBJ databases">
        <authorList>
            <consortium name="DOE Joint Genome Institute"/>
            <person name="Ahrendt S."/>
            <person name="Looney B.P."/>
            <person name="Miyauchi S."/>
            <person name="Morin E."/>
            <person name="Drula E."/>
            <person name="Courty P.E."/>
            <person name="Chicoki N."/>
            <person name="Fauchery L."/>
            <person name="Kohler A."/>
            <person name="Kuo A."/>
            <person name="Labutti K."/>
            <person name="Pangilinan J."/>
            <person name="Lipzen A."/>
            <person name="Riley R."/>
            <person name="Andreopoulos W."/>
            <person name="He G."/>
            <person name="Johnson J."/>
            <person name="Barry K.W."/>
            <person name="Grigoriev I.V."/>
            <person name="Nagy L."/>
            <person name="Hibbett D."/>
            <person name="Henrissat B."/>
            <person name="Matheny P.B."/>
            <person name="Labbe J."/>
            <person name="Martin F."/>
        </authorList>
    </citation>
    <scope>NUCLEOTIDE SEQUENCE</scope>
    <source>
        <strain evidence="1">HHB10654</strain>
    </source>
</reference>
<reference evidence="1" key="2">
    <citation type="journal article" date="2022" name="New Phytol.">
        <title>Evolutionary transition to the ectomycorrhizal habit in the genomes of a hyperdiverse lineage of mushroom-forming fungi.</title>
        <authorList>
            <person name="Looney B."/>
            <person name="Miyauchi S."/>
            <person name="Morin E."/>
            <person name="Drula E."/>
            <person name="Courty P.E."/>
            <person name="Kohler A."/>
            <person name="Kuo A."/>
            <person name="LaButti K."/>
            <person name="Pangilinan J."/>
            <person name="Lipzen A."/>
            <person name="Riley R."/>
            <person name="Andreopoulos W."/>
            <person name="He G."/>
            <person name="Johnson J."/>
            <person name="Nolan M."/>
            <person name="Tritt A."/>
            <person name="Barry K.W."/>
            <person name="Grigoriev I.V."/>
            <person name="Nagy L.G."/>
            <person name="Hibbett D."/>
            <person name="Henrissat B."/>
            <person name="Matheny P.B."/>
            <person name="Labbe J."/>
            <person name="Martin F.M."/>
        </authorList>
    </citation>
    <scope>NUCLEOTIDE SEQUENCE</scope>
    <source>
        <strain evidence="1">HHB10654</strain>
    </source>
</reference>
<gene>
    <name evidence="1" type="ORF">BV25DRAFT_1831115</name>
</gene>
<accession>A0ACB8SLN9</accession>
<sequence length="322" mass="35973">MAEHSVPETLSSPVEVRDADPPFDGDDADIILRSCDNVDFHVHKLFLSRASPFFKAMLSLPTPAHTHGVQPGTSDEVRNGLPVVRMSEDTHILDAALRLCYPPPLPRFDTLETLKAAWRAAAKFDIRGAHEVCAQYLLMFAKQEPERVYALAWTYGAWDVAAIAARETLQQPLLVGPYVEEFNDISGAALFRLLEYQRRCIQAVETLIPDLKTWLDLADIPKPIDARCPAQCPTRETRTRDASPVDVKVWWWTYLSDVVGALKKNPLDLAAASGHLTLVAIERAAACPGCRELSITRAMERFNRRLAVEVESRISHIQLTVP</sequence>
<organism evidence="1 2">
    <name type="scientific">Artomyces pyxidatus</name>
    <dbReference type="NCBI Taxonomy" id="48021"/>
    <lineage>
        <taxon>Eukaryota</taxon>
        <taxon>Fungi</taxon>
        <taxon>Dikarya</taxon>
        <taxon>Basidiomycota</taxon>
        <taxon>Agaricomycotina</taxon>
        <taxon>Agaricomycetes</taxon>
        <taxon>Russulales</taxon>
        <taxon>Auriscalpiaceae</taxon>
        <taxon>Artomyces</taxon>
    </lineage>
</organism>
<proteinExistence type="predicted"/>
<name>A0ACB8SLN9_9AGAM</name>
<evidence type="ECO:0000313" key="1">
    <source>
        <dbReference type="EMBL" id="KAI0057439.1"/>
    </source>
</evidence>
<dbReference type="Proteomes" id="UP000814140">
    <property type="component" value="Unassembled WGS sequence"/>
</dbReference>
<keyword evidence="2" id="KW-1185">Reference proteome</keyword>
<comment type="caution">
    <text evidence="1">The sequence shown here is derived from an EMBL/GenBank/DDBJ whole genome shotgun (WGS) entry which is preliminary data.</text>
</comment>
<evidence type="ECO:0000313" key="2">
    <source>
        <dbReference type="Proteomes" id="UP000814140"/>
    </source>
</evidence>
<protein>
    <submittedName>
        <fullName evidence="1">Uncharacterized protein</fullName>
    </submittedName>
</protein>
<dbReference type="EMBL" id="MU277247">
    <property type="protein sequence ID" value="KAI0057439.1"/>
    <property type="molecule type" value="Genomic_DNA"/>
</dbReference>